<feature type="compositionally biased region" description="Basic residues" evidence="1">
    <location>
        <begin position="1"/>
        <end position="15"/>
    </location>
</feature>
<name>A0A6D2JX89_9BRAS</name>
<organism evidence="2 3">
    <name type="scientific">Microthlaspi erraticum</name>
    <dbReference type="NCBI Taxonomy" id="1685480"/>
    <lineage>
        <taxon>Eukaryota</taxon>
        <taxon>Viridiplantae</taxon>
        <taxon>Streptophyta</taxon>
        <taxon>Embryophyta</taxon>
        <taxon>Tracheophyta</taxon>
        <taxon>Spermatophyta</taxon>
        <taxon>Magnoliopsida</taxon>
        <taxon>eudicotyledons</taxon>
        <taxon>Gunneridae</taxon>
        <taxon>Pentapetalae</taxon>
        <taxon>rosids</taxon>
        <taxon>malvids</taxon>
        <taxon>Brassicales</taxon>
        <taxon>Brassicaceae</taxon>
        <taxon>Coluteocarpeae</taxon>
        <taxon>Microthlaspi</taxon>
    </lineage>
</organism>
<reference evidence="2" key="1">
    <citation type="submission" date="2020-01" db="EMBL/GenBank/DDBJ databases">
        <authorList>
            <person name="Mishra B."/>
        </authorList>
    </citation>
    <scope>NUCLEOTIDE SEQUENCE [LARGE SCALE GENOMIC DNA]</scope>
</reference>
<dbReference type="EMBL" id="CACVBM020001326">
    <property type="protein sequence ID" value="CAA7045599.1"/>
    <property type="molecule type" value="Genomic_DNA"/>
</dbReference>
<feature type="region of interest" description="Disordered" evidence="1">
    <location>
        <begin position="1"/>
        <end position="37"/>
    </location>
</feature>
<dbReference type="Proteomes" id="UP000467841">
    <property type="component" value="Unassembled WGS sequence"/>
</dbReference>
<comment type="caution">
    <text evidence="2">The sequence shown here is derived from an EMBL/GenBank/DDBJ whole genome shotgun (WGS) entry which is preliminary data.</text>
</comment>
<protein>
    <submittedName>
        <fullName evidence="2">Uncharacterized protein</fullName>
    </submittedName>
</protein>
<accession>A0A6D2JX89</accession>
<evidence type="ECO:0000256" key="1">
    <source>
        <dbReference type="SAM" id="MobiDB-lite"/>
    </source>
</evidence>
<feature type="compositionally biased region" description="Polar residues" evidence="1">
    <location>
        <begin position="167"/>
        <end position="181"/>
    </location>
</feature>
<evidence type="ECO:0000313" key="2">
    <source>
        <dbReference type="EMBL" id="CAA7045599.1"/>
    </source>
</evidence>
<dbReference type="AlphaFoldDB" id="A0A6D2JX89"/>
<feature type="region of interest" description="Disordered" evidence="1">
    <location>
        <begin position="156"/>
        <end position="181"/>
    </location>
</feature>
<gene>
    <name evidence="2" type="ORF">MERR_LOCUS32834</name>
</gene>
<keyword evidence="3" id="KW-1185">Reference proteome</keyword>
<evidence type="ECO:0000313" key="3">
    <source>
        <dbReference type="Proteomes" id="UP000467841"/>
    </source>
</evidence>
<proteinExistence type="predicted"/>
<sequence length="181" mass="19928">MKKGKLVGKRRRRGKGTGFRPASAATRRNSGFGGARRTNGRRVNFVGAAANFGLKSSVKIDFRTNTRKMIEKTLNKQQKVCAIRDFPYGCGTQCTKKEVIEMQHSCVGVTDDQDYYHRCEEVDGIMKKAGFSLAANGSNVGKGRLVWAKRKLPPSCGSKVKPLGSNEVGSRQSSPVWRSKN</sequence>